<dbReference type="STRING" id="1842532.A7E78_10880"/>
<keyword evidence="1" id="KW-0812">Transmembrane</keyword>
<dbReference type="EMBL" id="CP015519">
    <property type="protein sequence ID" value="APG28307.1"/>
    <property type="molecule type" value="Genomic_DNA"/>
</dbReference>
<evidence type="ECO:0008006" key="4">
    <source>
        <dbReference type="Google" id="ProtNLM"/>
    </source>
</evidence>
<feature type="transmembrane region" description="Helical" evidence="1">
    <location>
        <begin position="15"/>
        <end position="38"/>
    </location>
</feature>
<proteinExistence type="predicted"/>
<keyword evidence="1" id="KW-0472">Membrane</keyword>
<dbReference type="AlphaFoldDB" id="A0A1L3GQV1"/>
<dbReference type="OrthoDB" id="9787348at2"/>
<organism evidence="2 3">
    <name type="scientific">Syntrophotalea acetylenivorans</name>
    <dbReference type="NCBI Taxonomy" id="1842532"/>
    <lineage>
        <taxon>Bacteria</taxon>
        <taxon>Pseudomonadati</taxon>
        <taxon>Thermodesulfobacteriota</taxon>
        <taxon>Desulfuromonadia</taxon>
        <taxon>Desulfuromonadales</taxon>
        <taxon>Syntrophotaleaceae</taxon>
        <taxon>Syntrophotalea</taxon>
    </lineage>
</organism>
<dbReference type="KEGG" id="pef:A7E78_10880"/>
<reference evidence="2 3" key="1">
    <citation type="journal article" date="2017" name="Genome Announc.">
        <title>Complete Genome Sequences of Two Acetylene-Fermenting Pelobacter acetylenicus Strains.</title>
        <authorList>
            <person name="Sutton J.M."/>
            <person name="Baesman S.M."/>
            <person name="Fierst J.L."/>
            <person name="Poret-Peterson A.T."/>
            <person name="Oremland R.S."/>
            <person name="Dunlap D.S."/>
            <person name="Akob D.M."/>
        </authorList>
    </citation>
    <scope>NUCLEOTIDE SEQUENCE [LARGE SCALE GENOMIC DNA]</scope>
    <source>
        <strain evidence="2 3">SFB93</strain>
    </source>
</reference>
<dbReference type="RefSeq" id="WP_072284329.1">
    <property type="nucleotide sequence ID" value="NZ_CP015519.1"/>
</dbReference>
<name>A0A1L3GQV1_9BACT</name>
<gene>
    <name evidence="2" type="ORF">A7E78_10880</name>
</gene>
<dbReference type="PANTHER" id="PTHR43801:SF1">
    <property type="entry name" value="POLYPRENYL SYNTHETASE"/>
    <property type="match status" value="1"/>
</dbReference>
<dbReference type="InterPro" id="IPR002829">
    <property type="entry name" value="DUF116"/>
</dbReference>
<feature type="transmembrane region" description="Helical" evidence="1">
    <location>
        <begin position="92"/>
        <end position="108"/>
    </location>
</feature>
<dbReference type="Proteomes" id="UP000182517">
    <property type="component" value="Chromosome"/>
</dbReference>
<keyword evidence="1" id="KW-1133">Transmembrane helix</keyword>
<evidence type="ECO:0000313" key="2">
    <source>
        <dbReference type="EMBL" id="APG28307.1"/>
    </source>
</evidence>
<keyword evidence="3" id="KW-1185">Reference proteome</keyword>
<feature type="transmembrane region" description="Helical" evidence="1">
    <location>
        <begin position="50"/>
        <end position="72"/>
    </location>
</feature>
<dbReference type="Pfam" id="PF01976">
    <property type="entry name" value="DUF116"/>
    <property type="match status" value="1"/>
</dbReference>
<sequence length="263" mass="28825">MSEWTLEGRSCRPPWLFLCVLGIIGLLLVLVSWLAWWVPSVGFGNIHPALSRWFGILLGSIVLVVLLALGQLGLTLFSGRDLFFSVHLRGLAIRYLLPAVIFVGRCFGADRDALQRSFITVNNQLIRGRKLQVPASQAVILLPHCVQLHDCAVKVTGDIEKCLRCGKCDIGDLAELAQSRGVTIAVATGGTLARKILMETRPRFVLAVACERDLTAGIRDAYPLPVYGVFNRRPQGPCYNTEIDLAEVEAALDAHVLSDSVDH</sequence>
<dbReference type="PANTHER" id="PTHR43801">
    <property type="entry name" value="NUCLEOTIDE-BINDING PROTEIN-RELATED"/>
    <property type="match status" value="1"/>
</dbReference>
<evidence type="ECO:0000256" key="1">
    <source>
        <dbReference type="SAM" id="Phobius"/>
    </source>
</evidence>
<evidence type="ECO:0000313" key="3">
    <source>
        <dbReference type="Proteomes" id="UP000182517"/>
    </source>
</evidence>
<protein>
    <recommendedName>
        <fullName evidence="4">DUF116 domain-containing protein</fullName>
    </recommendedName>
</protein>
<accession>A0A1L3GQV1</accession>